<feature type="active site" description="Charge relay system" evidence="3">
    <location>
        <position position="251"/>
    </location>
</feature>
<dbReference type="EMBL" id="RJVG01000006">
    <property type="protein sequence ID" value="ROR27441.1"/>
    <property type="molecule type" value="Genomic_DNA"/>
</dbReference>
<evidence type="ECO:0000256" key="2">
    <source>
        <dbReference type="ARBA" id="ARBA00022801"/>
    </source>
</evidence>
<dbReference type="AlphaFoldDB" id="A0A3N1XMT6"/>
<dbReference type="InterPro" id="IPR029062">
    <property type="entry name" value="Class_I_gatase-like"/>
</dbReference>
<dbReference type="InterPro" id="IPR003507">
    <property type="entry name" value="S66_fam"/>
</dbReference>
<dbReference type="Gene3D" id="3.50.30.60">
    <property type="entry name" value="LD-carboxypeptidase A C-terminal domain-like"/>
    <property type="match status" value="1"/>
</dbReference>
<protein>
    <submittedName>
        <fullName evidence="6">Muramoyltetrapeptide carboxypeptidase LdcA involved in peptidoglycan recycling</fullName>
    </submittedName>
</protein>
<evidence type="ECO:0000256" key="3">
    <source>
        <dbReference type="PIRSR" id="PIRSR028757-1"/>
    </source>
</evidence>
<organism evidence="6 7">
    <name type="scientific">Mobilisporobacter senegalensis</name>
    <dbReference type="NCBI Taxonomy" id="1329262"/>
    <lineage>
        <taxon>Bacteria</taxon>
        <taxon>Bacillati</taxon>
        <taxon>Bacillota</taxon>
        <taxon>Clostridia</taxon>
        <taxon>Lachnospirales</taxon>
        <taxon>Lachnospiraceae</taxon>
        <taxon>Mobilisporobacter</taxon>
    </lineage>
</organism>
<evidence type="ECO:0000259" key="4">
    <source>
        <dbReference type="Pfam" id="PF02016"/>
    </source>
</evidence>
<evidence type="ECO:0000259" key="5">
    <source>
        <dbReference type="Pfam" id="PF17676"/>
    </source>
</evidence>
<keyword evidence="6" id="KW-0645">Protease</keyword>
<dbReference type="Proteomes" id="UP000273083">
    <property type="component" value="Unassembled WGS sequence"/>
</dbReference>
<feature type="domain" description="LD-carboxypeptidase C-terminal" evidence="5">
    <location>
        <begin position="217"/>
        <end position="336"/>
    </location>
</feature>
<accession>A0A3N1XMT6</accession>
<dbReference type="SUPFAM" id="SSF141986">
    <property type="entry name" value="LD-carboxypeptidase A C-terminal domain-like"/>
    <property type="match status" value="1"/>
</dbReference>
<comment type="similarity">
    <text evidence="1">Belongs to the peptidase S66 family.</text>
</comment>
<keyword evidence="2" id="KW-0378">Hydrolase</keyword>
<proteinExistence type="inferred from homology"/>
<reference evidence="6 7" key="1">
    <citation type="submission" date="2018-11" db="EMBL/GenBank/DDBJ databases">
        <title>Genomic Encyclopedia of Type Strains, Phase IV (KMG-IV): sequencing the most valuable type-strain genomes for metagenomic binning, comparative biology and taxonomic classification.</title>
        <authorList>
            <person name="Goeker M."/>
        </authorList>
    </citation>
    <scope>NUCLEOTIDE SEQUENCE [LARGE SCALE GENOMIC DNA]</scope>
    <source>
        <strain evidence="6 7">DSM 26537</strain>
    </source>
</reference>
<dbReference type="Pfam" id="PF17676">
    <property type="entry name" value="Peptidase_S66C"/>
    <property type="match status" value="1"/>
</dbReference>
<dbReference type="Gene3D" id="3.40.50.10740">
    <property type="entry name" value="Class I glutamine amidotransferase-like"/>
    <property type="match status" value="1"/>
</dbReference>
<dbReference type="CDD" id="cd07062">
    <property type="entry name" value="Peptidase_S66_mccF_like"/>
    <property type="match status" value="1"/>
</dbReference>
<gene>
    <name evidence="6" type="ORF">EDD66_106138</name>
</gene>
<dbReference type="PANTHER" id="PTHR30237:SF4">
    <property type="entry name" value="LD-CARBOXYPEPTIDASE C-TERMINAL DOMAIN-CONTAINING PROTEIN"/>
    <property type="match status" value="1"/>
</dbReference>
<evidence type="ECO:0000313" key="6">
    <source>
        <dbReference type="EMBL" id="ROR27441.1"/>
    </source>
</evidence>
<dbReference type="SUPFAM" id="SSF52317">
    <property type="entry name" value="Class I glutamine amidotransferase-like"/>
    <property type="match status" value="1"/>
</dbReference>
<feature type="active site" description="Nucleophile" evidence="3">
    <location>
        <position position="124"/>
    </location>
</feature>
<keyword evidence="6" id="KW-0121">Carboxypeptidase</keyword>
<dbReference type="InterPro" id="IPR027478">
    <property type="entry name" value="LdcA_N"/>
</dbReference>
<evidence type="ECO:0000256" key="1">
    <source>
        <dbReference type="ARBA" id="ARBA00010233"/>
    </source>
</evidence>
<name>A0A3N1XMT6_9FIRM</name>
<feature type="active site" description="Charge relay system" evidence="3">
    <location>
        <position position="321"/>
    </location>
</feature>
<dbReference type="InterPro" id="IPR027461">
    <property type="entry name" value="Carboxypeptidase_A_C_sf"/>
</dbReference>
<dbReference type="InterPro" id="IPR040921">
    <property type="entry name" value="Peptidase_S66C"/>
</dbReference>
<evidence type="ECO:0000313" key="7">
    <source>
        <dbReference type="Proteomes" id="UP000273083"/>
    </source>
</evidence>
<dbReference type="PANTHER" id="PTHR30237">
    <property type="entry name" value="MURAMOYLTETRAPEPTIDE CARBOXYPEPTIDASE"/>
    <property type="match status" value="1"/>
</dbReference>
<keyword evidence="7" id="KW-1185">Reference proteome</keyword>
<feature type="domain" description="LD-carboxypeptidase N-terminal" evidence="4">
    <location>
        <begin position="22"/>
        <end position="143"/>
    </location>
</feature>
<dbReference type="GO" id="GO:0004180">
    <property type="term" value="F:carboxypeptidase activity"/>
    <property type="evidence" value="ECO:0007669"/>
    <property type="project" value="UniProtKB-KW"/>
</dbReference>
<sequence>MKERAYMKKLKKPDMLKKGDKVALVSLSWGGAGDEDIRWRYQQGKDRLEQIFGLEVVEMEHTLAGTDYIYHHPEKRAKDLMDAFLDPSIKGIIACIGGIESIRMLPYIDFNIIHQNPKIFMGYSDSTTTHLLCHKAGISSIYGPTLLVDFAENIAMDHYTIEYLERTLFNNKPIGEIKAATEWTSEYLPWNEKNKFTQRSYKNNKGYELLQGKGIGKGRLIGGCMEVFDMLRGTEIFPPIDEFEGAILFLETSEEKPPVWFVECGLRIYGITGILDRLEGIIWGKPQDEEYSEEYREVICKVMKEFGKADLPILYNMNFGHTEPKICLPYGALAEIDCNKVSFTILEAAVN</sequence>
<comment type="caution">
    <text evidence="6">The sequence shown here is derived from an EMBL/GenBank/DDBJ whole genome shotgun (WGS) entry which is preliminary data.</text>
</comment>
<dbReference type="PIRSF" id="PIRSF028757">
    <property type="entry name" value="LD-carboxypeptidase"/>
    <property type="match status" value="1"/>
</dbReference>
<dbReference type="InterPro" id="IPR040449">
    <property type="entry name" value="Peptidase_S66_N"/>
</dbReference>
<dbReference type="Pfam" id="PF02016">
    <property type="entry name" value="Peptidase_S66"/>
    <property type="match status" value="1"/>
</dbReference>